<dbReference type="AlphaFoldDB" id="A0A5B7F879"/>
<evidence type="ECO:0000313" key="2">
    <source>
        <dbReference type="EMBL" id="MPC42622.1"/>
    </source>
</evidence>
<feature type="compositionally biased region" description="Basic and acidic residues" evidence="1">
    <location>
        <begin position="35"/>
        <end position="64"/>
    </location>
</feature>
<evidence type="ECO:0000256" key="1">
    <source>
        <dbReference type="SAM" id="MobiDB-lite"/>
    </source>
</evidence>
<organism evidence="2 3">
    <name type="scientific">Portunus trituberculatus</name>
    <name type="common">Swimming crab</name>
    <name type="synonym">Neptunus trituberculatus</name>
    <dbReference type="NCBI Taxonomy" id="210409"/>
    <lineage>
        <taxon>Eukaryota</taxon>
        <taxon>Metazoa</taxon>
        <taxon>Ecdysozoa</taxon>
        <taxon>Arthropoda</taxon>
        <taxon>Crustacea</taxon>
        <taxon>Multicrustacea</taxon>
        <taxon>Malacostraca</taxon>
        <taxon>Eumalacostraca</taxon>
        <taxon>Eucarida</taxon>
        <taxon>Decapoda</taxon>
        <taxon>Pleocyemata</taxon>
        <taxon>Brachyura</taxon>
        <taxon>Eubrachyura</taxon>
        <taxon>Portunoidea</taxon>
        <taxon>Portunidae</taxon>
        <taxon>Portuninae</taxon>
        <taxon>Portunus</taxon>
    </lineage>
</organism>
<protein>
    <submittedName>
        <fullName evidence="2">Uncharacterized protein</fullName>
    </submittedName>
</protein>
<accession>A0A5B7F879</accession>
<dbReference type="Proteomes" id="UP000324222">
    <property type="component" value="Unassembled WGS sequence"/>
</dbReference>
<proteinExistence type="predicted"/>
<gene>
    <name evidence="2" type="ORF">E2C01_036246</name>
</gene>
<feature type="compositionally biased region" description="Low complexity" evidence="1">
    <location>
        <begin position="90"/>
        <end position="103"/>
    </location>
</feature>
<comment type="caution">
    <text evidence="2">The sequence shown here is derived from an EMBL/GenBank/DDBJ whole genome shotgun (WGS) entry which is preliminary data.</text>
</comment>
<keyword evidence="3" id="KW-1185">Reference proteome</keyword>
<sequence length="113" mass="12277">MRDDRPGRKGAEGHGGARRDTEGHGGEGGALTGQKDARELRKVSGGYLRRDRERPSETEREHKPRPARPHYTAPDHQTTALLPHCPAQPSPALASPRLAPSMSYTSPHLTSLA</sequence>
<evidence type="ECO:0000313" key="3">
    <source>
        <dbReference type="Proteomes" id="UP000324222"/>
    </source>
</evidence>
<reference evidence="2 3" key="1">
    <citation type="submission" date="2019-05" db="EMBL/GenBank/DDBJ databases">
        <title>Another draft genome of Portunus trituberculatus and its Hox gene families provides insights of decapod evolution.</title>
        <authorList>
            <person name="Jeong J.-H."/>
            <person name="Song I."/>
            <person name="Kim S."/>
            <person name="Choi T."/>
            <person name="Kim D."/>
            <person name="Ryu S."/>
            <person name="Kim W."/>
        </authorList>
    </citation>
    <scope>NUCLEOTIDE SEQUENCE [LARGE SCALE GENOMIC DNA]</scope>
    <source>
        <tissue evidence="2">Muscle</tissue>
    </source>
</reference>
<name>A0A5B7F879_PORTR</name>
<feature type="compositionally biased region" description="Basic and acidic residues" evidence="1">
    <location>
        <begin position="1"/>
        <end position="25"/>
    </location>
</feature>
<feature type="region of interest" description="Disordered" evidence="1">
    <location>
        <begin position="1"/>
        <end position="113"/>
    </location>
</feature>
<feature type="compositionally biased region" description="Polar residues" evidence="1">
    <location>
        <begin position="104"/>
        <end position="113"/>
    </location>
</feature>
<dbReference type="EMBL" id="VSRR010005503">
    <property type="protein sequence ID" value="MPC42622.1"/>
    <property type="molecule type" value="Genomic_DNA"/>
</dbReference>